<evidence type="ECO:0000259" key="1">
    <source>
        <dbReference type="Pfam" id="PF13577"/>
    </source>
</evidence>
<reference evidence="2 3" key="1">
    <citation type="journal article" date="2009" name="Stand. Genomic Sci.">
        <title>Complete genome sequence of Catenulispora acidiphila type strain (ID 139908).</title>
        <authorList>
            <person name="Copeland A."/>
            <person name="Lapidus A."/>
            <person name="Glavina Del Rio T."/>
            <person name="Nolan M."/>
            <person name="Lucas S."/>
            <person name="Chen F."/>
            <person name="Tice H."/>
            <person name="Cheng J.F."/>
            <person name="Bruce D."/>
            <person name="Goodwin L."/>
            <person name="Pitluck S."/>
            <person name="Mikhailova N."/>
            <person name="Pati A."/>
            <person name="Ivanova N."/>
            <person name="Mavromatis K."/>
            <person name="Chen A."/>
            <person name="Palaniappan K."/>
            <person name="Chain P."/>
            <person name="Land M."/>
            <person name="Hauser L."/>
            <person name="Chang Y.J."/>
            <person name="Jeffries C.D."/>
            <person name="Chertkov O."/>
            <person name="Brettin T."/>
            <person name="Detter J.C."/>
            <person name="Han C."/>
            <person name="Ali Z."/>
            <person name="Tindall B.J."/>
            <person name="Goker M."/>
            <person name="Bristow J."/>
            <person name="Eisen J.A."/>
            <person name="Markowitz V."/>
            <person name="Hugenholtz P."/>
            <person name="Kyrpides N.C."/>
            <person name="Klenk H.P."/>
        </authorList>
    </citation>
    <scope>NUCLEOTIDE SEQUENCE [LARGE SCALE GENOMIC DNA]</scope>
    <source>
        <strain evidence="3">DSM 44928 / JCM 14897 / NBRC 102108 / NRRL B-24433 / ID139908</strain>
    </source>
</reference>
<dbReference type="Proteomes" id="UP000000851">
    <property type="component" value="Chromosome"/>
</dbReference>
<protein>
    <recommendedName>
        <fullName evidence="1">SnoaL-like domain-containing protein</fullName>
    </recommendedName>
</protein>
<gene>
    <name evidence="2" type="ordered locus">Caci_2209</name>
</gene>
<dbReference type="RefSeq" id="WP_012786421.1">
    <property type="nucleotide sequence ID" value="NC_013131.1"/>
</dbReference>
<sequence>MNTERAVTDRFALDDLLTAYAVAIDTDQVTELTRLSTPDAVFDYQSSGGPRGSVDDAQQWLEKSLTQVPVRAHLIVNRRFEIHGDSACAEAHFFNPMSVRVPGQKGDIWNPGGGYYSVNFRRTDKGWRISELVMLQTWRVAVAVHTAGKAGGGHRAS</sequence>
<organism evidence="2 3">
    <name type="scientific">Catenulispora acidiphila (strain DSM 44928 / JCM 14897 / NBRC 102108 / NRRL B-24433 / ID139908)</name>
    <dbReference type="NCBI Taxonomy" id="479433"/>
    <lineage>
        <taxon>Bacteria</taxon>
        <taxon>Bacillati</taxon>
        <taxon>Actinomycetota</taxon>
        <taxon>Actinomycetes</taxon>
        <taxon>Catenulisporales</taxon>
        <taxon>Catenulisporaceae</taxon>
        <taxon>Catenulispora</taxon>
    </lineage>
</organism>
<dbReference type="SUPFAM" id="SSF54427">
    <property type="entry name" value="NTF2-like"/>
    <property type="match status" value="1"/>
</dbReference>
<name>C7QHV3_CATAD</name>
<dbReference type="AlphaFoldDB" id="C7QHV3"/>
<keyword evidence="3" id="KW-1185">Reference proteome</keyword>
<dbReference type="EMBL" id="CP001700">
    <property type="protein sequence ID" value="ACU71128.1"/>
    <property type="molecule type" value="Genomic_DNA"/>
</dbReference>
<dbReference type="InParanoid" id="C7QHV3"/>
<dbReference type="Pfam" id="PF13577">
    <property type="entry name" value="SnoaL_4"/>
    <property type="match status" value="1"/>
</dbReference>
<dbReference type="Gene3D" id="3.10.450.50">
    <property type="match status" value="1"/>
</dbReference>
<dbReference type="InterPro" id="IPR037401">
    <property type="entry name" value="SnoaL-like"/>
</dbReference>
<accession>C7QHV3</accession>
<dbReference type="KEGG" id="cai:Caci_2209"/>
<dbReference type="InterPro" id="IPR032710">
    <property type="entry name" value="NTF2-like_dom_sf"/>
</dbReference>
<evidence type="ECO:0000313" key="2">
    <source>
        <dbReference type="EMBL" id="ACU71128.1"/>
    </source>
</evidence>
<proteinExistence type="predicted"/>
<dbReference type="HOGENOM" id="CLU_106738_10_2_11"/>
<evidence type="ECO:0000313" key="3">
    <source>
        <dbReference type="Proteomes" id="UP000000851"/>
    </source>
</evidence>
<dbReference type="eggNOG" id="COG5517">
    <property type="taxonomic scope" value="Bacteria"/>
</dbReference>
<feature type="domain" description="SnoaL-like" evidence="1">
    <location>
        <begin position="6"/>
        <end position="132"/>
    </location>
</feature>